<sequence length="183" mass="21108">MRIWRNTAIVVNASNTFVAPKVIKWSKSFAESFKSARRCATNKWRPGDVTDRPISFLRQVNLDRFPAPRCSEVSCFCGAKKMKKNCSSKPYKMGRPESEVYIDRSRTSAHLCQRLVAFSSKYASVCFSPSDRFADFYRAANCIPINGLYFRFLLNTRTYVQSLDSIAQFIKRRVHRINALHNT</sequence>
<dbReference type="Proteomes" id="UP001642520">
    <property type="component" value="Unassembled WGS sequence"/>
</dbReference>
<organism evidence="1 2">
    <name type="scientific">Xylocopa violacea</name>
    <name type="common">Violet carpenter bee</name>
    <name type="synonym">Apis violacea</name>
    <dbReference type="NCBI Taxonomy" id="135666"/>
    <lineage>
        <taxon>Eukaryota</taxon>
        <taxon>Metazoa</taxon>
        <taxon>Ecdysozoa</taxon>
        <taxon>Arthropoda</taxon>
        <taxon>Hexapoda</taxon>
        <taxon>Insecta</taxon>
        <taxon>Pterygota</taxon>
        <taxon>Neoptera</taxon>
        <taxon>Endopterygota</taxon>
        <taxon>Hymenoptera</taxon>
        <taxon>Apocrita</taxon>
        <taxon>Aculeata</taxon>
        <taxon>Apoidea</taxon>
        <taxon>Anthophila</taxon>
        <taxon>Apidae</taxon>
        <taxon>Xylocopa</taxon>
        <taxon>Xylocopa</taxon>
    </lineage>
</organism>
<evidence type="ECO:0000313" key="2">
    <source>
        <dbReference type="Proteomes" id="UP001642520"/>
    </source>
</evidence>
<keyword evidence="2" id="KW-1185">Reference proteome</keyword>
<name>A0ABP1NVQ7_XYLVO</name>
<comment type="caution">
    <text evidence="1">The sequence shown here is derived from an EMBL/GenBank/DDBJ whole genome shotgun (WGS) entry which is preliminary data.</text>
</comment>
<evidence type="ECO:0000313" key="1">
    <source>
        <dbReference type="EMBL" id="CAL7945115.1"/>
    </source>
</evidence>
<protein>
    <submittedName>
        <fullName evidence="1">Uncharacterized protein</fullName>
    </submittedName>
</protein>
<proteinExistence type="predicted"/>
<gene>
    <name evidence="1" type="ORF">XYLVIOL_LOCUS7024</name>
</gene>
<accession>A0ABP1NVQ7</accession>
<dbReference type="EMBL" id="CAXAJV020001293">
    <property type="protein sequence ID" value="CAL7945115.1"/>
    <property type="molecule type" value="Genomic_DNA"/>
</dbReference>
<reference evidence="1 2" key="1">
    <citation type="submission" date="2024-08" db="EMBL/GenBank/DDBJ databases">
        <authorList>
            <person name="Will J Nash"/>
            <person name="Angela Man"/>
            <person name="Seanna McTaggart"/>
            <person name="Kendall Baker"/>
            <person name="Tom Barker"/>
            <person name="Leah Catchpole"/>
            <person name="Alex Durrant"/>
            <person name="Karim Gharbi"/>
            <person name="Naomi Irish"/>
            <person name="Gemy Kaithakottil"/>
            <person name="Debby Ku"/>
            <person name="Aaliyah Providence"/>
            <person name="Felix Shaw"/>
            <person name="David Swarbreck"/>
            <person name="Chris Watkins"/>
            <person name="Ann M. McCartney"/>
            <person name="Giulio Formenti"/>
            <person name="Alice Mouton"/>
            <person name="Noel Vella"/>
            <person name="Bjorn M von Reumont"/>
            <person name="Adriana Vella"/>
            <person name="Wilfried Haerty"/>
        </authorList>
    </citation>
    <scope>NUCLEOTIDE SEQUENCE [LARGE SCALE GENOMIC DNA]</scope>
</reference>